<accession>A0AAV9J4G0</accession>
<evidence type="ECO:0000256" key="9">
    <source>
        <dbReference type="ARBA" id="ARBA00022989"/>
    </source>
</evidence>
<evidence type="ECO:0000256" key="1">
    <source>
        <dbReference type="ARBA" id="ARBA00004439"/>
    </source>
</evidence>
<feature type="compositionally biased region" description="Low complexity" evidence="20">
    <location>
        <begin position="112"/>
        <end position="122"/>
    </location>
</feature>
<feature type="transmembrane region" description="Helical" evidence="19">
    <location>
        <begin position="512"/>
        <end position="534"/>
    </location>
</feature>
<comment type="similarity">
    <text evidence="5 19">Belongs to the ATG9 family.</text>
</comment>
<feature type="transmembrane region" description="Helical" evidence="19">
    <location>
        <begin position="425"/>
        <end position="447"/>
    </location>
</feature>
<dbReference type="GO" id="GO:0006869">
    <property type="term" value="P:lipid transport"/>
    <property type="evidence" value="ECO:0007669"/>
    <property type="project" value="UniProtKB-KW"/>
</dbReference>
<comment type="catalytic activity">
    <reaction evidence="18">
        <text>a 1,2-diacyl-sn-glycero-3-phosphocholine(in) = a 1,2-diacyl-sn-glycero-3-phosphocholine(out)</text>
        <dbReference type="Rhea" id="RHEA:38571"/>
        <dbReference type="ChEBI" id="CHEBI:57643"/>
    </reaction>
</comment>
<keyword evidence="8 19" id="KW-0812">Transmembrane</keyword>
<evidence type="ECO:0000256" key="14">
    <source>
        <dbReference type="ARBA" id="ARBA00023329"/>
    </source>
</evidence>
<feature type="transmembrane region" description="Helical" evidence="19">
    <location>
        <begin position="256"/>
        <end position="274"/>
    </location>
</feature>
<name>A0AAV9J4G0_9PEZI</name>
<keyword evidence="11" id="KW-0333">Golgi apparatus</keyword>
<proteinExistence type="inferred from homology"/>
<dbReference type="GO" id="GO:0030659">
    <property type="term" value="C:cytoplasmic vesicle membrane"/>
    <property type="evidence" value="ECO:0007669"/>
    <property type="project" value="UniProtKB-SubCell"/>
</dbReference>
<evidence type="ECO:0000256" key="16">
    <source>
        <dbReference type="ARBA" id="ARBA00024615"/>
    </source>
</evidence>
<evidence type="ECO:0000256" key="20">
    <source>
        <dbReference type="SAM" id="MobiDB-lite"/>
    </source>
</evidence>
<evidence type="ECO:0000256" key="7">
    <source>
        <dbReference type="ARBA" id="ARBA00022448"/>
    </source>
</evidence>
<evidence type="ECO:0000256" key="3">
    <source>
        <dbReference type="ARBA" id="ARBA00004511"/>
    </source>
</evidence>
<keyword evidence="14" id="KW-0968">Cytoplasmic vesicle</keyword>
<dbReference type="EMBL" id="JAVFHQ010000090">
    <property type="protein sequence ID" value="KAK4539552.1"/>
    <property type="molecule type" value="Genomic_DNA"/>
</dbReference>
<evidence type="ECO:0000256" key="11">
    <source>
        <dbReference type="ARBA" id="ARBA00023034"/>
    </source>
</evidence>
<feature type="transmembrane region" description="Helical" evidence="19">
    <location>
        <begin position="546"/>
        <end position="564"/>
    </location>
</feature>
<keyword evidence="10 19" id="KW-0072">Autophagy</keyword>
<dbReference type="GO" id="GO:0000422">
    <property type="term" value="P:autophagy of mitochondrion"/>
    <property type="evidence" value="ECO:0007669"/>
    <property type="project" value="TreeGrafter"/>
</dbReference>
<evidence type="ECO:0000313" key="22">
    <source>
        <dbReference type="Proteomes" id="UP001324427"/>
    </source>
</evidence>
<keyword evidence="7 19" id="KW-0813">Transport</keyword>
<protein>
    <recommendedName>
        <fullName evidence="6 19">Autophagy-related protein 9</fullName>
    </recommendedName>
</protein>
<comment type="catalytic activity">
    <reaction evidence="17">
        <text>a 1,2-diacyl-sn-glycero-3-phospho-(1D-myo-inositol-3-phosphate)(in) = a 1,2-diacyl-sn-glycero-3-phospho-(1D-myo-inositol-3-phosphate)(out)</text>
        <dbReference type="Rhea" id="RHEA:67920"/>
        <dbReference type="ChEBI" id="CHEBI:58088"/>
    </reaction>
</comment>
<feature type="transmembrane region" description="Helical" evidence="19">
    <location>
        <begin position="612"/>
        <end position="630"/>
    </location>
</feature>
<feature type="compositionally biased region" description="Basic and acidic residues" evidence="20">
    <location>
        <begin position="59"/>
        <end position="68"/>
    </location>
</feature>
<evidence type="ECO:0000256" key="12">
    <source>
        <dbReference type="ARBA" id="ARBA00023055"/>
    </source>
</evidence>
<dbReference type="GO" id="GO:0000139">
    <property type="term" value="C:Golgi membrane"/>
    <property type="evidence" value="ECO:0007669"/>
    <property type="project" value="UniProtKB-SubCell"/>
</dbReference>
<feature type="compositionally biased region" description="Acidic residues" evidence="20">
    <location>
        <begin position="831"/>
        <end position="841"/>
    </location>
</feature>
<feature type="transmembrane region" description="Helical" evidence="19">
    <location>
        <begin position="203"/>
        <end position="223"/>
    </location>
</feature>
<keyword evidence="22" id="KW-1185">Reference proteome</keyword>
<dbReference type="PANTHER" id="PTHR13038">
    <property type="entry name" value="APG9 AUTOPHAGY 9"/>
    <property type="match status" value="1"/>
</dbReference>
<comment type="subcellular location">
    <subcellularLocation>
        <location evidence="1">Cytoplasmic vesicle membrane</location>
        <topology evidence="1">Multi-pass membrane protein</topology>
    </subcellularLocation>
    <subcellularLocation>
        <location evidence="2">Endoplasmic reticulum membrane</location>
        <topology evidence="2">Multi-pass membrane protein</topology>
    </subcellularLocation>
    <subcellularLocation>
        <location evidence="4">Golgi apparatus membrane</location>
        <topology evidence="4">Multi-pass membrane protein</topology>
    </subcellularLocation>
    <subcellularLocation>
        <location evidence="3 19">Preautophagosomal structure membrane</location>
        <topology evidence="3 19">Multi-pass membrane protein</topology>
    </subcellularLocation>
</comment>
<dbReference type="GO" id="GO:0061709">
    <property type="term" value="P:reticulophagy"/>
    <property type="evidence" value="ECO:0007669"/>
    <property type="project" value="TreeGrafter"/>
</dbReference>
<dbReference type="GO" id="GO:0034045">
    <property type="term" value="C:phagophore assembly site membrane"/>
    <property type="evidence" value="ECO:0007669"/>
    <property type="project" value="UniProtKB-SubCell"/>
</dbReference>
<evidence type="ECO:0000256" key="4">
    <source>
        <dbReference type="ARBA" id="ARBA00004653"/>
    </source>
</evidence>
<feature type="compositionally biased region" description="Basic and acidic residues" evidence="20">
    <location>
        <begin position="806"/>
        <end position="817"/>
    </location>
</feature>
<evidence type="ECO:0000256" key="19">
    <source>
        <dbReference type="RuleBase" id="RU364027"/>
    </source>
</evidence>
<keyword evidence="9 19" id="KW-1133">Transmembrane helix</keyword>
<reference evidence="21 22" key="1">
    <citation type="submission" date="2021-11" db="EMBL/GenBank/DDBJ databases">
        <title>Black yeast isolated from Biological Soil Crust.</title>
        <authorList>
            <person name="Kurbessoian T."/>
        </authorList>
    </citation>
    <scope>NUCLEOTIDE SEQUENCE [LARGE SCALE GENOMIC DNA]</scope>
    <source>
        <strain evidence="21 22">CCFEE 5522</strain>
    </source>
</reference>
<evidence type="ECO:0000256" key="18">
    <source>
        <dbReference type="ARBA" id="ARBA00024631"/>
    </source>
</evidence>
<dbReference type="GO" id="GO:0005776">
    <property type="term" value="C:autophagosome"/>
    <property type="evidence" value="ECO:0007669"/>
    <property type="project" value="TreeGrafter"/>
</dbReference>
<dbReference type="PANTHER" id="PTHR13038:SF10">
    <property type="entry name" value="AUTOPHAGY-RELATED PROTEIN 9"/>
    <property type="match status" value="1"/>
</dbReference>
<dbReference type="GO" id="GO:0034727">
    <property type="term" value="P:piecemeal microautophagy of the nucleus"/>
    <property type="evidence" value="ECO:0007669"/>
    <property type="project" value="TreeGrafter"/>
</dbReference>
<feature type="region of interest" description="Disordered" evidence="20">
    <location>
        <begin position="26"/>
        <end position="164"/>
    </location>
</feature>
<comment type="catalytic activity">
    <reaction evidence="16">
        <text>a 1,2-diacyl-sn-glycero-3-phosphoethanolamine(in) = a 1,2-diacyl-sn-glycero-3-phosphoethanolamine(out)</text>
        <dbReference type="Rhea" id="RHEA:38895"/>
        <dbReference type="ChEBI" id="CHEBI:64612"/>
    </reaction>
</comment>
<evidence type="ECO:0000256" key="13">
    <source>
        <dbReference type="ARBA" id="ARBA00023136"/>
    </source>
</evidence>
<comment type="function">
    <text evidence="19">Phospholipid scramblase involved in autophagy. Cycles between the preautophagosomal structure/phagophore assembly site (PAS) and the cytoplasmic vesicle pool and supplies membrane for the growing autophagosome. Lipid scramblase activity plays a key role in preautophagosomal structure/phagophore assembly by distributing the phospholipids that arrive through ATG2 from the cytoplasmic to the luminal leaflet of the bilayer, thereby driving autophagosomal membrane expansion.</text>
</comment>
<evidence type="ECO:0000256" key="5">
    <source>
        <dbReference type="ARBA" id="ARBA00006185"/>
    </source>
</evidence>
<dbReference type="Proteomes" id="UP001324427">
    <property type="component" value="Unassembled WGS sequence"/>
</dbReference>
<evidence type="ECO:0000256" key="15">
    <source>
        <dbReference type="ARBA" id="ARBA00024479"/>
    </source>
</evidence>
<dbReference type="InterPro" id="IPR007241">
    <property type="entry name" value="Autophagy-rel_prot_9"/>
</dbReference>
<evidence type="ECO:0000256" key="17">
    <source>
        <dbReference type="ARBA" id="ARBA00024621"/>
    </source>
</evidence>
<organism evidence="21 22">
    <name type="scientific">Oleoguttula mirabilis</name>
    <dbReference type="NCBI Taxonomy" id="1507867"/>
    <lineage>
        <taxon>Eukaryota</taxon>
        <taxon>Fungi</taxon>
        <taxon>Dikarya</taxon>
        <taxon>Ascomycota</taxon>
        <taxon>Pezizomycotina</taxon>
        <taxon>Dothideomycetes</taxon>
        <taxon>Dothideomycetidae</taxon>
        <taxon>Mycosphaerellales</taxon>
        <taxon>Teratosphaeriaceae</taxon>
        <taxon>Oleoguttula</taxon>
    </lineage>
</organism>
<evidence type="ECO:0000313" key="21">
    <source>
        <dbReference type="EMBL" id="KAK4539552.1"/>
    </source>
</evidence>
<keyword evidence="12 19" id="KW-0445">Lipid transport</keyword>
<dbReference type="GO" id="GO:0005789">
    <property type="term" value="C:endoplasmic reticulum membrane"/>
    <property type="evidence" value="ECO:0007669"/>
    <property type="project" value="UniProtKB-SubCell"/>
</dbReference>
<dbReference type="GO" id="GO:0034497">
    <property type="term" value="P:protein localization to phagophore assembly site"/>
    <property type="evidence" value="ECO:0007669"/>
    <property type="project" value="TreeGrafter"/>
</dbReference>
<dbReference type="Pfam" id="PF04109">
    <property type="entry name" value="ATG9"/>
    <property type="match status" value="1"/>
</dbReference>
<comment type="caution">
    <text evidence="21">The sequence shown here is derived from an EMBL/GenBank/DDBJ whole genome shotgun (WGS) entry which is preliminary data.</text>
</comment>
<gene>
    <name evidence="21" type="ORF">LTR36_010829</name>
</gene>
<feature type="compositionally biased region" description="Basic and acidic residues" evidence="20">
    <location>
        <begin position="26"/>
        <end position="42"/>
    </location>
</feature>
<keyword evidence="13 19" id="KW-0472">Membrane</keyword>
<comment type="catalytic activity">
    <reaction evidence="15">
        <text>a 1,2-diacyl-sn-glycero-3-phospho-L-serine(in) = a 1,2-diacyl-sn-glycero-3-phospho-L-serine(out)</text>
        <dbReference type="Rhea" id="RHEA:38663"/>
        <dbReference type="ChEBI" id="CHEBI:57262"/>
    </reaction>
</comment>
<sequence length="869" mass="99471">MMSSRVLSRLLPVAEGDVSVYESIRRDGARRADLEAQRRPPSDEPFYDDYGDPEALLLEAHREAERSESATTSPDIRGADKWLRQGSKKRTEEDEDVPESLLLEPRGKARTSRPSSQRPPSSSHERREAQWRAAQQQHGLHAQPSRHASRGTPRPQSSAAAATPFQPDPAADAMWLYTNASNLDAFLLEVYEYYTQHGIWSILLSRVISLFTEMFVFSFAMFLTTCIDYKKIPSSKTTSEVLIPQCMAKASWLKNAAVFVFIIYWCIKLATYVGDIRRLFRMHNFYLHVLGIDDQDIQTVSWIRVVEGLVKVQNANIATANPVPAVRKYARYSKPQQRMNAETVANRLMRQANYYVALYNKDILDFTLPLPFVGSRQFYSKSLEWCIDFCLTNFIFDEQGSIRPFCLDVKNRSVLVRALQIRLQFAALTSVVVAPFNIIRFLFMYFFRYYTEFTRNPSRVSARSFTPFAEWKIREVNELDHLFQRRLRQAYPFANSYLKSFPKDKTDQVCRFVAFISGAIAAVLTLATLFDPELFLGFEVTPGRTAVFWLTVMVGIFGVAHGSLPEDDEVHDPVLHLRDVLYYIHHMPMHWKDRLHSNEVRSEFSAMYQMKLMIFVEEILSLIVAPWILFRNSGKRSERIVDFFREQTVHVDGIGYQCNYAVFGFKKDPNAEDATAVLQEPDGLRDDYYGLKDDKMAASVQNFMQYYSHYNHRRGDRNRPQGWQPPPAWPSALCPQAVAEQAEAAGQKPPSSVRPASIRHSGVLDQRHVLPQRSPRQVPRNSRDGKPPSQRPETARTWMAGSVMHDITESAIMREDSELVTFNHPDRDTETETETEDDSNEDAAQGAGVLGMLYQFSKAQTEKGAGVNV</sequence>
<evidence type="ECO:0000256" key="8">
    <source>
        <dbReference type="ARBA" id="ARBA00022692"/>
    </source>
</evidence>
<evidence type="ECO:0000256" key="2">
    <source>
        <dbReference type="ARBA" id="ARBA00004477"/>
    </source>
</evidence>
<dbReference type="AlphaFoldDB" id="A0AAV9J4G0"/>
<evidence type="ECO:0000256" key="6">
    <source>
        <dbReference type="ARBA" id="ARBA00018074"/>
    </source>
</evidence>
<evidence type="ECO:0000256" key="10">
    <source>
        <dbReference type="ARBA" id="ARBA00023006"/>
    </source>
</evidence>
<feature type="region of interest" description="Disordered" evidence="20">
    <location>
        <begin position="761"/>
        <end position="848"/>
    </location>
</feature>